<dbReference type="Pfam" id="PF01979">
    <property type="entry name" value="Amidohydro_1"/>
    <property type="match status" value="1"/>
</dbReference>
<proteinExistence type="inferred from homology"/>
<reference evidence="4" key="1">
    <citation type="journal article" date="2019" name="Int. J. Syst. Evol. Microbiol.">
        <title>The Global Catalogue of Microorganisms (GCM) 10K type strain sequencing project: providing services to taxonomists for standard genome sequencing and annotation.</title>
        <authorList>
            <consortium name="The Broad Institute Genomics Platform"/>
            <consortium name="The Broad Institute Genome Sequencing Center for Infectious Disease"/>
            <person name="Wu L."/>
            <person name="Ma J."/>
        </authorList>
    </citation>
    <scope>NUCLEOTIDE SEQUENCE [LARGE SCALE GENOMIC DNA]</scope>
    <source>
        <strain evidence="4">JCM 17666</strain>
    </source>
</reference>
<evidence type="ECO:0000256" key="1">
    <source>
        <dbReference type="ARBA" id="ARBA00006745"/>
    </source>
</evidence>
<gene>
    <name evidence="3" type="ORF">GCM10023144_09790</name>
</gene>
<dbReference type="Gene3D" id="2.30.40.10">
    <property type="entry name" value="Urease, subunit C, domain 1"/>
    <property type="match status" value="1"/>
</dbReference>
<evidence type="ECO:0000313" key="4">
    <source>
        <dbReference type="Proteomes" id="UP001501671"/>
    </source>
</evidence>
<dbReference type="InterPro" id="IPR011059">
    <property type="entry name" value="Metal-dep_hydrolase_composite"/>
</dbReference>
<dbReference type="SUPFAM" id="SSF51338">
    <property type="entry name" value="Composite domain of metallo-dependent hydrolases"/>
    <property type="match status" value="2"/>
</dbReference>
<dbReference type="InterPro" id="IPR006680">
    <property type="entry name" value="Amidohydro-rel"/>
</dbReference>
<dbReference type="Proteomes" id="UP001501671">
    <property type="component" value="Unassembled WGS sequence"/>
</dbReference>
<dbReference type="InterPro" id="IPR032466">
    <property type="entry name" value="Metal_Hydrolase"/>
</dbReference>
<dbReference type="RefSeq" id="WP_345246907.1">
    <property type="nucleotide sequence ID" value="NZ_BAABFO010000003.1"/>
</dbReference>
<dbReference type="EMBL" id="BAABFO010000003">
    <property type="protein sequence ID" value="GAA4326377.1"/>
    <property type="molecule type" value="Genomic_DNA"/>
</dbReference>
<dbReference type="NCBIfam" id="NF004801">
    <property type="entry name" value="PRK06151.1"/>
    <property type="match status" value="1"/>
</dbReference>
<accession>A0ABP8GL47</accession>
<dbReference type="InterPro" id="IPR050287">
    <property type="entry name" value="MTA/SAH_deaminase"/>
</dbReference>
<organism evidence="3 4">
    <name type="scientific">Pigmentiphaga soli</name>
    <dbReference type="NCBI Taxonomy" id="1007095"/>
    <lineage>
        <taxon>Bacteria</taxon>
        <taxon>Pseudomonadati</taxon>
        <taxon>Pseudomonadota</taxon>
        <taxon>Betaproteobacteria</taxon>
        <taxon>Burkholderiales</taxon>
        <taxon>Alcaligenaceae</taxon>
        <taxon>Pigmentiphaga</taxon>
    </lineage>
</organism>
<comment type="similarity">
    <text evidence="1">Belongs to the metallo-dependent hydrolases superfamily. ATZ/TRZ family.</text>
</comment>
<protein>
    <submittedName>
        <fullName evidence="3">Amidohydrolase family protein</fullName>
    </submittedName>
</protein>
<keyword evidence="4" id="KW-1185">Reference proteome</keyword>
<evidence type="ECO:0000313" key="3">
    <source>
        <dbReference type="EMBL" id="GAA4326377.1"/>
    </source>
</evidence>
<dbReference type="Gene3D" id="3.20.20.140">
    <property type="entry name" value="Metal-dependent hydrolases"/>
    <property type="match status" value="1"/>
</dbReference>
<feature type="domain" description="Amidohydrolase-related" evidence="2">
    <location>
        <begin position="55"/>
        <end position="443"/>
    </location>
</feature>
<dbReference type="SUPFAM" id="SSF51556">
    <property type="entry name" value="Metallo-dependent hydrolases"/>
    <property type="match status" value="1"/>
</dbReference>
<dbReference type="PANTHER" id="PTHR43794:SF5">
    <property type="entry name" value="CHLOROHYDROLASE FAMILY PROTEIN"/>
    <property type="match status" value="1"/>
</dbReference>
<sequence>MRTAIKAPWIVGYANNGHTLIRDGVVVYEDERILYVGPRFDGTVDRTIDAAGRLVAPGFIDTHIHYGHRASHRLITDTGRPMYYGQPFLEVTVPKRGKQVTGDARWLAHGAKAPEGAVELNAAYTVAELIRGGVTTFVELGAQVAVQDALMEQVERFGSRAYLSPGYDCGHWVGDEQGRLERINDEERGVSGMKVALEWIERNDGALDGRIRGILVPRRLQTTSLDLMKQTVEIADHTGLPIATHAAFSVIEFHEIVAQHMMTPIELLDSIGMLRPTLNIGHCNYISDNPNMNYSSHRDLELLGRAGTSISHCPINIARRARTLDNWKKYSDAGVNITIGSDTYPRDMFMNMRTASYMGKIMSHSYFSATAGEVFAAATLGGAKSLGRDDIGRLEPGALADIITIDLTGRDTLRYGPVRDPVKSVIECGVGDDVDMVIVNGKTIMENRQIPGIDLDALRARAQASGEKVWSSLPQWDPLGRTDEQACPFCYPLAGK</sequence>
<dbReference type="PANTHER" id="PTHR43794">
    <property type="entry name" value="AMINOHYDROLASE SSNA-RELATED"/>
    <property type="match status" value="1"/>
</dbReference>
<name>A0ABP8GL47_9BURK</name>
<comment type="caution">
    <text evidence="3">The sequence shown here is derived from an EMBL/GenBank/DDBJ whole genome shotgun (WGS) entry which is preliminary data.</text>
</comment>
<evidence type="ECO:0000259" key="2">
    <source>
        <dbReference type="Pfam" id="PF01979"/>
    </source>
</evidence>